<gene>
    <name evidence="2" type="ORF">GCM10023205_52880</name>
</gene>
<keyword evidence="1" id="KW-0812">Transmembrane</keyword>
<sequence length="103" mass="11042">MIPARSASPLMPLRIFHNANRSGCFGIMFVTGIWLAVLFYFSPCSSRSCCASVRSSPASPARRSPSARRDSLRSTVGTLLSADDMFRLSAIDADSGYAGSFAI</sequence>
<dbReference type="Proteomes" id="UP001500466">
    <property type="component" value="Unassembled WGS sequence"/>
</dbReference>
<proteinExistence type="predicted"/>
<name>A0ABP9HU39_9ACTN</name>
<reference evidence="3" key="1">
    <citation type="journal article" date="2019" name="Int. J. Syst. Evol. Microbiol.">
        <title>The Global Catalogue of Microorganisms (GCM) 10K type strain sequencing project: providing services to taxonomists for standard genome sequencing and annotation.</title>
        <authorList>
            <consortium name="The Broad Institute Genomics Platform"/>
            <consortium name="The Broad Institute Genome Sequencing Center for Infectious Disease"/>
            <person name="Wu L."/>
            <person name="Ma J."/>
        </authorList>
    </citation>
    <scope>NUCLEOTIDE SEQUENCE [LARGE SCALE GENOMIC DNA]</scope>
    <source>
        <strain evidence="3">JCM 17986</strain>
    </source>
</reference>
<organism evidence="2 3">
    <name type="scientific">Yinghuangia aomiensis</name>
    <dbReference type="NCBI Taxonomy" id="676205"/>
    <lineage>
        <taxon>Bacteria</taxon>
        <taxon>Bacillati</taxon>
        <taxon>Actinomycetota</taxon>
        <taxon>Actinomycetes</taxon>
        <taxon>Kitasatosporales</taxon>
        <taxon>Streptomycetaceae</taxon>
        <taxon>Yinghuangia</taxon>
    </lineage>
</organism>
<dbReference type="EMBL" id="BAABHS010000020">
    <property type="protein sequence ID" value="GAA4978321.1"/>
    <property type="molecule type" value="Genomic_DNA"/>
</dbReference>
<accession>A0ABP9HU39</accession>
<evidence type="ECO:0000313" key="3">
    <source>
        <dbReference type="Proteomes" id="UP001500466"/>
    </source>
</evidence>
<keyword evidence="1" id="KW-1133">Transmembrane helix</keyword>
<comment type="caution">
    <text evidence="2">The sequence shown here is derived from an EMBL/GenBank/DDBJ whole genome shotgun (WGS) entry which is preliminary data.</text>
</comment>
<feature type="transmembrane region" description="Helical" evidence="1">
    <location>
        <begin position="21"/>
        <end position="41"/>
    </location>
</feature>
<keyword evidence="3" id="KW-1185">Reference proteome</keyword>
<evidence type="ECO:0000256" key="1">
    <source>
        <dbReference type="SAM" id="Phobius"/>
    </source>
</evidence>
<keyword evidence="1" id="KW-0472">Membrane</keyword>
<protein>
    <submittedName>
        <fullName evidence="2">Uncharacterized protein</fullName>
    </submittedName>
</protein>
<evidence type="ECO:0000313" key="2">
    <source>
        <dbReference type="EMBL" id="GAA4978321.1"/>
    </source>
</evidence>